<dbReference type="EMBL" id="JBHTOP010000004">
    <property type="protein sequence ID" value="MFD1671029.1"/>
    <property type="molecule type" value="Genomic_DNA"/>
</dbReference>
<reference evidence="2" key="1">
    <citation type="journal article" date="2019" name="Int. J. Syst. Evol. Microbiol.">
        <title>The Global Catalogue of Microorganisms (GCM) 10K type strain sequencing project: providing services to taxonomists for standard genome sequencing and annotation.</title>
        <authorList>
            <consortium name="The Broad Institute Genomics Platform"/>
            <consortium name="The Broad Institute Genome Sequencing Center for Infectious Disease"/>
            <person name="Wu L."/>
            <person name="Ma J."/>
        </authorList>
    </citation>
    <scope>NUCLEOTIDE SEQUENCE [LARGE SCALE GENOMIC DNA]</scope>
    <source>
        <strain evidence="2">CCM 8896</strain>
    </source>
</reference>
<dbReference type="Proteomes" id="UP001597267">
    <property type="component" value="Unassembled WGS sequence"/>
</dbReference>
<evidence type="ECO:0000313" key="1">
    <source>
        <dbReference type="EMBL" id="MFD1671029.1"/>
    </source>
</evidence>
<evidence type="ECO:0000313" key="2">
    <source>
        <dbReference type="Proteomes" id="UP001597267"/>
    </source>
</evidence>
<protein>
    <recommendedName>
        <fullName evidence="3">Surface layer protein A domain-containing protein</fullName>
    </recommendedName>
</protein>
<keyword evidence="2" id="KW-1185">Reference proteome</keyword>
<sequence length="227" mass="25579">MKHKVMGSLIFICSLLLFFIPTHTVYGADVNGEASSDVIFTVRDSSFLALNPDYLEDGLSGFDRRLFIGAAIEDSFVPGLSTWKIQLYPGPWVGSGESTPWYVLSSELYQVGDNLYLTSKQAVRIPVNQISKKSLGFYPGSFSTEWAAVWQSFYQATIKNNRAVTLWKTPAYDTPVQWVAPDTTWLINRAYFSYDTGLWFDIGADQWVSANYLYPNLGKVTWSSLLD</sequence>
<accession>A0ABW4J4Y9</accession>
<organism evidence="1 2">
    <name type="scientific">Agrilactobacillus yilanensis</name>
    <dbReference type="NCBI Taxonomy" id="2485997"/>
    <lineage>
        <taxon>Bacteria</taxon>
        <taxon>Bacillati</taxon>
        <taxon>Bacillota</taxon>
        <taxon>Bacilli</taxon>
        <taxon>Lactobacillales</taxon>
        <taxon>Lactobacillaceae</taxon>
        <taxon>Agrilactobacillus</taxon>
    </lineage>
</organism>
<proteinExistence type="predicted"/>
<name>A0ABW4J4Y9_9LACO</name>
<evidence type="ECO:0008006" key="3">
    <source>
        <dbReference type="Google" id="ProtNLM"/>
    </source>
</evidence>
<dbReference type="RefSeq" id="WP_125715050.1">
    <property type="nucleotide sequence ID" value="NZ_JBHTOP010000004.1"/>
</dbReference>
<gene>
    <name evidence="1" type="ORF">ACFQ5M_02835</name>
</gene>
<comment type="caution">
    <text evidence="1">The sequence shown here is derived from an EMBL/GenBank/DDBJ whole genome shotgun (WGS) entry which is preliminary data.</text>
</comment>